<protein>
    <submittedName>
        <fullName evidence="1">Uncharacterized protein</fullName>
    </submittedName>
</protein>
<proteinExistence type="predicted"/>
<name>A0AAJ2EUD5_9PSED</name>
<gene>
    <name evidence="1" type="ORF">QE440_000389</name>
</gene>
<sequence>MPVENWMQFGTFAEQEEFVYPTANAHTGVIVNGNMAAHSPSAMAGFLLKKISPTTKFIIDPFTHAFQHSPSFITGPNKKVKSSIAKLAEQFSSPITDHLGQKALQATDFAHSDLYQYTSKVLEFQRCYLHKYMEKSDVAKYLDEDEVQREPYALIAPYFYLTDVNYGEWAELYVRLLGEAKSYAKEKALNPKIFASLVINRGLLHSKELCTLVDSLNSHAPDGFLVWIDELNEKTASIPDLEACLKLYKQLRGNQEREVINLHGGYFSILAGSPDFGSCLTAVCHGPEYGESRAVVPVGGGIPTSKFYVPDMHSREKYRDCLQWFNTAGWLNDATTFHREVCGCEHCKKVLSGDPANFVKFGGEGSVRTIQRGKTVVNLQFPTKEEKVNCLKHYLNTKNAEHQKVATLNGQQLLADLTAAIDKLKPVTGIEYISHLVRWRCVLSGL</sequence>
<dbReference type="AlphaFoldDB" id="A0AAJ2EUD5"/>
<dbReference type="Proteomes" id="UP001268036">
    <property type="component" value="Unassembled WGS sequence"/>
</dbReference>
<organism evidence="1 2">
    <name type="scientific">Pseudomonas oryzihabitans</name>
    <dbReference type="NCBI Taxonomy" id="47885"/>
    <lineage>
        <taxon>Bacteria</taxon>
        <taxon>Pseudomonadati</taxon>
        <taxon>Pseudomonadota</taxon>
        <taxon>Gammaproteobacteria</taxon>
        <taxon>Pseudomonadales</taxon>
        <taxon>Pseudomonadaceae</taxon>
        <taxon>Pseudomonas</taxon>
    </lineage>
</organism>
<dbReference type="EMBL" id="JAVJAF010000001">
    <property type="protein sequence ID" value="MDR6232648.1"/>
    <property type="molecule type" value="Genomic_DNA"/>
</dbReference>
<evidence type="ECO:0000313" key="1">
    <source>
        <dbReference type="EMBL" id="MDR6232648.1"/>
    </source>
</evidence>
<dbReference type="RefSeq" id="WP_309754558.1">
    <property type="nucleotide sequence ID" value="NZ_JAVJAF010000001.1"/>
</dbReference>
<accession>A0AAJ2EUD5</accession>
<evidence type="ECO:0000313" key="2">
    <source>
        <dbReference type="Proteomes" id="UP001268036"/>
    </source>
</evidence>
<reference evidence="1" key="1">
    <citation type="submission" date="2023-08" db="EMBL/GenBank/DDBJ databases">
        <title>Functional and genomic diversity of the sorghum phyllosphere microbiome.</title>
        <authorList>
            <person name="Shade A."/>
        </authorList>
    </citation>
    <scope>NUCLEOTIDE SEQUENCE</scope>
    <source>
        <strain evidence="1">SORGH_AS_0201</strain>
    </source>
</reference>
<comment type="caution">
    <text evidence="1">The sequence shown here is derived from an EMBL/GenBank/DDBJ whole genome shotgun (WGS) entry which is preliminary data.</text>
</comment>